<proteinExistence type="predicted"/>
<reference evidence="2 3" key="1">
    <citation type="submission" date="2023-02" db="EMBL/GenBank/DDBJ databases">
        <title>LHISI_Scaffold_Assembly.</title>
        <authorList>
            <person name="Stuart O.P."/>
            <person name="Cleave R."/>
            <person name="Magrath M.J.L."/>
            <person name="Mikheyev A.S."/>
        </authorList>
    </citation>
    <scope>NUCLEOTIDE SEQUENCE [LARGE SCALE GENOMIC DNA]</scope>
    <source>
        <strain evidence="2">Daus_M_001</strain>
        <tissue evidence="2">Leg muscle</tissue>
    </source>
</reference>
<dbReference type="InterPro" id="IPR001584">
    <property type="entry name" value="Integrase_cat-core"/>
</dbReference>
<dbReference type="InterPro" id="IPR036397">
    <property type="entry name" value="RNaseH_sf"/>
</dbReference>
<evidence type="ECO:0000313" key="3">
    <source>
        <dbReference type="Proteomes" id="UP001159363"/>
    </source>
</evidence>
<accession>A0ABQ9HZW2</accession>
<keyword evidence="3" id="KW-1185">Reference proteome</keyword>
<evidence type="ECO:0000259" key="1">
    <source>
        <dbReference type="PROSITE" id="PS50994"/>
    </source>
</evidence>
<comment type="caution">
    <text evidence="2">The sequence shown here is derived from an EMBL/GenBank/DDBJ whole genome shotgun (WGS) entry which is preliminary data.</text>
</comment>
<dbReference type="SUPFAM" id="SSF53098">
    <property type="entry name" value="Ribonuclease H-like"/>
    <property type="match status" value="1"/>
</dbReference>
<dbReference type="InterPro" id="IPR050951">
    <property type="entry name" value="Retrovirus_Pol_polyprotein"/>
</dbReference>
<organism evidence="2 3">
    <name type="scientific">Dryococelus australis</name>
    <dbReference type="NCBI Taxonomy" id="614101"/>
    <lineage>
        <taxon>Eukaryota</taxon>
        <taxon>Metazoa</taxon>
        <taxon>Ecdysozoa</taxon>
        <taxon>Arthropoda</taxon>
        <taxon>Hexapoda</taxon>
        <taxon>Insecta</taxon>
        <taxon>Pterygota</taxon>
        <taxon>Neoptera</taxon>
        <taxon>Polyneoptera</taxon>
        <taxon>Phasmatodea</taxon>
        <taxon>Verophasmatodea</taxon>
        <taxon>Anareolatae</taxon>
        <taxon>Phasmatidae</taxon>
        <taxon>Eurycanthinae</taxon>
        <taxon>Dryococelus</taxon>
    </lineage>
</organism>
<name>A0ABQ9HZW2_9NEOP</name>
<evidence type="ECO:0000313" key="2">
    <source>
        <dbReference type="EMBL" id="KAJ8889940.1"/>
    </source>
</evidence>
<feature type="domain" description="Integrase catalytic" evidence="1">
    <location>
        <begin position="1"/>
        <end position="122"/>
    </location>
</feature>
<dbReference type="PANTHER" id="PTHR37984:SF15">
    <property type="entry name" value="INTEGRASE CATALYTIC DOMAIN-CONTAINING PROTEIN"/>
    <property type="match status" value="1"/>
</dbReference>
<gene>
    <name evidence="2" type="ORF">PR048_009445</name>
</gene>
<dbReference type="PROSITE" id="PS50994">
    <property type="entry name" value="INTEGRASE"/>
    <property type="match status" value="1"/>
</dbReference>
<dbReference type="EMBL" id="JARBHB010000003">
    <property type="protein sequence ID" value="KAJ8889940.1"/>
    <property type="molecule type" value="Genomic_DNA"/>
</dbReference>
<sequence length="190" mass="21938">MVLVFCVLSPLRDMKAPNIVKALVDRSPEQIVSDNESYFNSKVTKEMCFCWGVTHINTSPYYPRLKNLVERLNKRVKVALRIFHDADQRRWDSNVPELNMALNSVPHSSTGFSPSKVFLGRELSVDGNLWGKTCINLEKARKSVERKYNKDRLENPSQVNDLVVCRHFAQKKMLNIFLLSLCYRMTGITK</sequence>
<protein>
    <recommendedName>
        <fullName evidence="1">Integrase catalytic domain-containing protein</fullName>
    </recommendedName>
</protein>
<dbReference type="Proteomes" id="UP001159363">
    <property type="component" value="Chromosome 3"/>
</dbReference>
<dbReference type="Gene3D" id="3.30.420.10">
    <property type="entry name" value="Ribonuclease H-like superfamily/Ribonuclease H"/>
    <property type="match status" value="1"/>
</dbReference>
<dbReference type="InterPro" id="IPR012337">
    <property type="entry name" value="RNaseH-like_sf"/>
</dbReference>
<dbReference type="PANTHER" id="PTHR37984">
    <property type="entry name" value="PROTEIN CBG26694"/>
    <property type="match status" value="1"/>
</dbReference>